<dbReference type="Gene3D" id="3.40.50.1170">
    <property type="entry name" value="L-asparaginase, N-terminal domain"/>
    <property type="match status" value="1"/>
</dbReference>
<evidence type="ECO:0000313" key="6">
    <source>
        <dbReference type="Proteomes" id="UP000886808"/>
    </source>
</evidence>
<dbReference type="PROSITE" id="PS51257">
    <property type="entry name" value="PROKAR_LIPOPROTEIN"/>
    <property type="match status" value="1"/>
</dbReference>
<evidence type="ECO:0000256" key="1">
    <source>
        <dbReference type="PIRSR" id="PIRSR001220-1"/>
    </source>
</evidence>
<evidence type="ECO:0000259" key="3">
    <source>
        <dbReference type="Pfam" id="PF00710"/>
    </source>
</evidence>
<gene>
    <name evidence="5" type="ORF">H9746_03385</name>
</gene>
<dbReference type="Gene3D" id="3.40.50.40">
    <property type="match status" value="1"/>
</dbReference>
<dbReference type="PANTHER" id="PTHR11707:SF28">
    <property type="entry name" value="60 KDA LYSOPHOSPHOLIPASE"/>
    <property type="match status" value="1"/>
</dbReference>
<evidence type="ECO:0000256" key="2">
    <source>
        <dbReference type="PIRSR" id="PIRSR001220-2"/>
    </source>
</evidence>
<dbReference type="PRINTS" id="PR00139">
    <property type="entry name" value="ASNGLNASE"/>
</dbReference>
<reference evidence="5" key="2">
    <citation type="submission" date="2021-04" db="EMBL/GenBank/DDBJ databases">
        <authorList>
            <person name="Gilroy R."/>
        </authorList>
    </citation>
    <scope>NUCLEOTIDE SEQUENCE</scope>
    <source>
        <strain evidence="5">CHK193-4272</strain>
    </source>
</reference>
<organism evidence="5 6">
    <name type="scientific">Candidatus Butyricicoccus avistercoris</name>
    <dbReference type="NCBI Taxonomy" id="2838518"/>
    <lineage>
        <taxon>Bacteria</taxon>
        <taxon>Bacillati</taxon>
        <taxon>Bacillota</taxon>
        <taxon>Clostridia</taxon>
        <taxon>Eubacteriales</taxon>
        <taxon>Butyricicoccaceae</taxon>
        <taxon>Butyricicoccus</taxon>
    </lineage>
</organism>
<dbReference type="SMART" id="SM00870">
    <property type="entry name" value="Asparaginase"/>
    <property type="match status" value="1"/>
</dbReference>
<dbReference type="PIRSF" id="PIRSF001220">
    <property type="entry name" value="L-ASNase_gatD"/>
    <property type="match status" value="1"/>
</dbReference>
<dbReference type="InterPro" id="IPR027473">
    <property type="entry name" value="L-asparaginase_C"/>
</dbReference>
<protein>
    <submittedName>
        <fullName evidence="5">Asparaginase</fullName>
    </submittedName>
</protein>
<dbReference type="Pfam" id="PF00710">
    <property type="entry name" value="Asparaginase"/>
    <property type="match status" value="1"/>
</dbReference>
<reference evidence="5" key="1">
    <citation type="journal article" date="2021" name="PeerJ">
        <title>Extensive microbial diversity within the chicken gut microbiome revealed by metagenomics and culture.</title>
        <authorList>
            <person name="Gilroy R."/>
            <person name="Ravi A."/>
            <person name="Getino M."/>
            <person name="Pursley I."/>
            <person name="Horton D.L."/>
            <person name="Alikhan N.F."/>
            <person name="Baker D."/>
            <person name="Gharbi K."/>
            <person name="Hall N."/>
            <person name="Watson M."/>
            <person name="Adriaenssens E.M."/>
            <person name="Foster-Nyarko E."/>
            <person name="Jarju S."/>
            <person name="Secka A."/>
            <person name="Antonio M."/>
            <person name="Oren A."/>
            <person name="Chaudhuri R.R."/>
            <person name="La Ragione R."/>
            <person name="Hildebrand F."/>
            <person name="Pallen M.J."/>
        </authorList>
    </citation>
    <scope>NUCLEOTIDE SEQUENCE</scope>
    <source>
        <strain evidence="5">CHK193-4272</strain>
    </source>
</reference>
<dbReference type="AlphaFoldDB" id="A0A9D1PH23"/>
<feature type="binding site" evidence="2">
    <location>
        <position position="54"/>
    </location>
    <ligand>
        <name>substrate</name>
    </ligand>
</feature>
<comment type="caution">
    <text evidence="5">The sequence shown here is derived from an EMBL/GenBank/DDBJ whole genome shotgun (WGS) entry which is preliminary data.</text>
</comment>
<dbReference type="InterPro" id="IPR036152">
    <property type="entry name" value="Asp/glu_Ase-like_sf"/>
</dbReference>
<evidence type="ECO:0000259" key="4">
    <source>
        <dbReference type="Pfam" id="PF17763"/>
    </source>
</evidence>
<proteinExistence type="predicted"/>
<dbReference type="GO" id="GO:0004067">
    <property type="term" value="F:asparaginase activity"/>
    <property type="evidence" value="ECO:0007669"/>
    <property type="project" value="UniProtKB-UniRule"/>
</dbReference>
<dbReference type="SUPFAM" id="SSF53774">
    <property type="entry name" value="Glutaminase/Asparaginase"/>
    <property type="match status" value="1"/>
</dbReference>
<sequence>MKHILLIATGGTLACRESGRGLAPSLTGEQLLEFLPEIKKICRVFVDNPFSVDSTDITTAQRKQIATLIWQNYDRYDGFVVAHGTDSLAYTAALLYHMLKNLNKPVIITGAQKPIGVEDSDAERNLLDSFRVACAGWTGVAAVLHGQVIRGNHVFKAHTESMTPFRSINAPLIGTVSENGTVKFNIPPLRGGEPKFVDIVKSSFIVLPIIPDLDPSIFDFLSRYDNVILRAYGAGGVPVRLEKVVQKLISNGTKVYITTQCLEGEVDLHKYEVGRRAEEVGAISLGHRSIEDSIAAIQCGEL</sequence>
<dbReference type="InterPro" id="IPR037152">
    <property type="entry name" value="L-asparaginase_N_sf"/>
</dbReference>
<accession>A0A9D1PH23</accession>
<evidence type="ECO:0000313" key="5">
    <source>
        <dbReference type="EMBL" id="HIV61877.1"/>
    </source>
</evidence>
<dbReference type="InterPro" id="IPR006034">
    <property type="entry name" value="Asparaginase/glutaminase-like"/>
</dbReference>
<dbReference type="Pfam" id="PF17763">
    <property type="entry name" value="Asparaginase_C"/>
    <property type="match status" value="1"/>
</dbReference>
<dbReference type="PROSITE" id="PS51732">
    <property type="entry name" value="ASN_GLN_ASE_3"/>
    <property type="match status" value="1"/>
</dbReference>
<dbReference type="InterPro" id="IPR040919">
    <property type="entry name" value="Asparaginase_C"/>
</dbReference>
<dbReference type="SFLD" id="SFLDS00057">
    <property type="entry name" value="Glutaminase/Asparaginase"/>
    <property type="match status" value="1"/>
</dbReference>
<feature type="domain" description="L-asparaginase N-terminal" evidence="3">
    <location>
        <begin position="3"/>
        <end position="186"/>
    </location>
</feature>
<dbReference type="InterPro" id="IPR041725">
    <property type="entry name" value="L-asparaginase_I"/>
</dbReference>
<feature type="binding site" evidence="2">
    <location>
        <begin position="85"/>
        <end position="86"/>
    </location>
    <ligand>
        <name>substrate</name>
    </ligand>
</feature>
<dbReference type="InterPro" id="IPR027474">
    <property type="entry name" value="L-asparaginase_N"/>
</dbReference>
<dbReference type="PIRSF" id="PIRSF500176">
    <property type="entry name" value="L_ASNase"/>
    <property type="match status" value="1"/>
</dbReference>
<dbReference type="PANTHER" id="PTHR11707">
    <property type="entry name" value="L-ASPARAGINASE"/>
    <property type="match status" value="1"/>
</dbReference>
<dbReference type="CDD" id="cd08963">
    <property type="entry name" value="L-asparaginase_I"/>
    <property type="match status" value="1"/>
</dbReference>
<feature type="domain" description="Asparaginase/glutaminase C-terminal" evidence="4">
    <location>
        <begin position="206"/>
        <end position="294"/>
    </location>
</feature>
<dbReference type="Proteomes" id="UP000886808">
    <property type="component" value="Unassembled WGS sequence"/>
</dbReference>
<dbReference type="EMBL" id="DXIE01000025">
    <property type="protein sequence ID" value="HIV61877.1"/>
    <property type="molecule type" value="Genomic_DNA"/>
</dbReference>
<feature type="active site" description="O-isoaspartyl threonine intermediate" evidence="1">
    <location>
        <position position="12"/>
    </location>
</feature>
<name>A0A9D1PH23_9FIRM</name>